<dbReference type="GO" id="GO:0042355">
    <property type="term" value="P:L-fucose catabolic process"/>
    <property type="evidence" value="ECO:0007669"/>
    <property type="project" value="TreeGrafter"/>
</dbReference>
<reference evidence="9 10" key="1">
    <citation type="submission" date="2019-06" db="EMBL/GenBank/DDBJ databases">
        <title>Echinicola alkalisoli sp. nov. isolated from saline soil.</title>
        <authorList>
            <person name="Sun J.-Q."/>
            <person name="Xu L."/>
        </authorList>
    </citation>
    <scope>NUCLEOTIDE SEQUENCE [LARGE SCALE GENOMIC DNA]</scope>
    <source>
        <strain evidence="9 10">LN3S3</strain>
    </source>
</reference>
<evidence type="ECO:0008006" key="11">
    <source>
        <dbReference type="Google" id="ProtNLM"/>
    </source>
</evidence>
<organism evidence="9 10">
    <name type="scientific">Echinicola soli</name>
    <dbReference type="NCBI Taxonomy" id="2591634"/>
    <lineage>
        <taxon>Bacteria</taxon>
        <taxon>Pseudomonadati</taxon>
        <taxon>Bacteroidota</taxon>
        <taxon>Cytophagia</taxon>
        <taxon>Cytophagales</taxon>
        <taxon>Cyclobacteriaceae</taxon>
        <taxon>Echinicola</taxon>
    </lineage>
</organism>
<keyword evidence="5" id="KW-0294">Fucose metabolism</keyword>
<gene>
    <name evidence="9" type="ORF">FKX85_04000</name>
</gene>
<evidence type="ECO:0000256" key="2">
    <source>
        <dbReference type="ARBA" id="ARBA00022723"/>
    </source>
</evidence>
<dbReference type="GO" id="GO:0008736">
    <property type="term" value="F:L-fucose isomerase activity"/>
    <property type="evidence" value="ECO:0007669"/>
    <property type="project" value="InterPro"/>
</dbReference>
<proteinExistence type="predicted"/>
<dbReference type="Gene3D" id="3.40.50.1070">
    <property type="match status" value="1"/>
</dbReference>
<feature type="domain" description="L-fucose isomerase N-terminal-2" evidence="8">
    <location>
        <begin position="190"/>
        <end position="349"/>
    </location>
</feature>
<dbReference type="Pfam" id="PF07881">
    <property type="entry name" value="Fucose_iso_N1"/>
    <property type="match status" value="1"/>
</dbReference>
<feature type="domain" description="L-fucose isomerase N-terminal-1" evidence="7">
    <location>
        <begin position="16"/>
        <end position="186"/>
    </location>
</feature>
<dbReference type="SUPFAM" id="SSF50443">
    <property type="entry name" value="FucI/AraA C-terminal domain-like"/>
    <property type="match status" value="1"/>
</dbReference>
<dbReference type="InterPro" id="IPR012889">
    <property type="entry name" value="Fucose_isomerase_N2"/>
</dbReference>
<keyword evidence="3" id="KW-0464">Manganese</keyword>
<dbReference type="InterPro" id="IPR009015">
    <property type="entry name" value="Fucose_isomerase_N/cen_sf"/>
</dbReference>
<evidence type="ECO:0000256" key="5">
    <source>
        <dbReference type="ARBA" id="ARBA00023253"/>
    </source>
</evidence>
<dbReference type="OrthoDB" id="9760430at2"/>
<evidence type="ECO:0000256" key="6">
    <source>
        <dbReference type="ARBA" id="ARBA00023277"/>
    </source>
</evidence>
<accession>A0A514CEJ3</accession>
<dbReference type="KEGG" id="echi:FKX85_04000"/>
<dbReference type="Pfam" id="PF07882">
    <property type="entry name" value="Fucose_iso_N2"/>
    <property type="match status" value="1"/>
</dbReference>
<keyword evidence="1" id="KW-0963">Cytoplasm</keyword>
<evidence type="ECO:0000313" key="9">
    <source>
        <dbReference type="EMBL" id="QDH78247.1"/>
    </source>
</evidence>
<dbReference type="PANTHER" id="PTHR37840">
    <property type="entry name" value="L-FUCOSE ISOMERASE"/>
    <property type="match status" value="1"/>
</dbReference>
<keyword evidence="6" id="KW-0119">Carbohydrate metabolism</keyword>
<evidence type="ECO:0000256" key="4">
    <source>
        <dbReference type="ARBA" id="ARBA00023235"/>
    </source>
</evidence>
<dbReference type="InterPro" id="IPR004216">
    <property type="entry name" value="Fuc/Ara_isomerase_C"/>
</dbReference>
<evidence type="ECO:0000259" key="8">
    <source>
        <dbReference type="Pfam" id="PF07882"/>
    </source>
</evidence>
<dbReference type="SUPFAM" id="SSF53743">
    <property type="entry name" value="FucI/AraA N-terminal and middle domains"/>
    <property type="match status" value="1"/>
</dbReference>
<dbReference type="GO" id="GO:0019571">
    <property type="term" value="P:D-arabinose catabolic process"/>
    <property type="evidence" value="ECO:0007669"/>
    <property type="project" value="TreeGrafter"/>
</dbReference>
<keyword evidence="10" id="KW-1185">Reference proteome</keyword>
<dbReference type="Gene3D" id="3.20.14.10">
    <property type="entry name" value="L-fucose/L-arabinose isomerase, C-terminal"/>
    <property type="match status" value="1"/>
</dbReference>
<dbReference type="InterPro" id="IPR005763">
    <property type="entry name" value="Fucose_isomerase"/>
</dbReference>
<dbReference type="GO" id="GO:0005737">
    <property type="term" value="C:cytoplasm"/>
    <property type="evidence" value="ECO:0007669"/>
    <property type="project" value="InterPro"/>
</dbReference>
<keyword evidence="2" id="KW-0479">Metal-binding</keyword>
<name>A0A514CEJ3_9BACT</name>
<keyword evidence="4" id="KW-0413">Isomerase</keyword>
<dbReference type="PANTHER" id="PTHR37840:SF1">
    <property type="entry name" value="L-FUCOSE ISOMERASE"/>
    <property type="match status" value="1"/>
</dbReference>
<dbReference type="InterPro" id="IPR038391">
    <property type="entry name" value="Fucose_iso_dom1_sf"/>
</dbReference>
<evidence type="ECO:0000256" key="3">
    <source>
        <dbReference type="ARBA" id="ARBA00023211"/>
    </source>
</evidence>
<dbReference type="InterPro" id="IPR038393">
    <property type="entry name" value="Fuc_iso_dom3_sf"/>
</dbReference>
<dbReference type="RefSeq" id="WP_141613505.1">
    <property type="nucleotide sequence ID" value="NZ_CP041253.1"/>
</dbReference>
<dbReference type="Gene3D" id="3.40.275.10">
    <property type="entry name" value="L-fucose Isomerase, Chain A, domain 2"/>
    <property type="match status" value="1"/>
</dbReference>
<dbReference type="Proteomes" id="UP000316614">
    <property type="component" value="Chromosome"/>
</dbReference>
<sequence>MKATLLSRSVKPATGKPVIGVFAPCDPRIDAASRERSTNIIKHTAESLAGKIKLPDGTAAEVVYSDVLIDAEGQADQVASQFKEAGVSVLVCVPDTWSFPQLTTISLLSHFPKDIPINFTTGNSATRPGVVYTHATSGAIAQYGKLTHINVGKWPDEGQNPQMSAPTLKALVDWCYAAVTFQGLKGKRVVVFGHDSMGMETALPHVLETRNQFGIEVTRLDMKLLADMLKKESYDKEELKKLRTWLEEHAGDRIELPDGEKDSELLDQSLALYLIVRDLMQEIDAVGGGFMSQLEWGSDDRGIQLPVADIMESLFNSTFDHNGPKAVLPFATEADVQALLTQLFMTWLSGGHPPLFMDFRKAWDKEDITELAAQNSYQPNGGEPWLQKGFVDGVNSGSASFNWAAMPGTEEKEIMKKITFPKAVDYFYYLGNSVHFISPGNIKGLAARLAYSSLSGMFSMIWDEAETVALPDNLAKKICDGANPTWPHTFVVPKYASMTEYKQYAPANHFHMTWDLEPARLQFWMDFCNVLSVAPWQKRPAFIEKVDRPVPLLYLLNGGEDATKKLKAGKH</sequence>
<dbReference type="InterPro" id="IPR012888">
    <property type="entry name" value="Fucose_iso_N1"/>
</dbReference>
<evidence type="ECO:0000259" key="7">
    <source>
        <dbReference type="Pfam" id="PF07881"/>
    </source>
</evidence>
<protein>
    <recommendedName>
        <fullName evidence="11">L-fucose isomerase</fullName>
    </recommendedName>
</protein>
<evidence type="ECO:0000313" key="10">
    <source>
        <dbReference type="Proteomes" id="UP000316614"/>
    </source>
</evidence>
<dbReference type="AlphaFoldDB" id="A0A514CEJ3"/>
<evidence type="ECO:0000256" key="1">
    <source>
        <dbReference type="ARBA" id="ARBA00022490"/>
    </source>
</evidence>
<dbReference type="EMBL" id="CP041253">
    <property type="protein sequence ID" value="QDH78247.1"/>
    <property type="molecule type" value="Genomic_DNA"/>
</dbReference>
<dbReference type="GO" id="GO:0030145">
    <property type="term" value="F:manganese ion binding"/>
    <property type="evidence" value="ECO:0007669"/>
    <property type="project" value="InterPro"/>
</dbReference>
<dbReference type="GO" id="GO:0008790">
    <property type="term" value="F:arabinose isomerase activity"/>
    <property type="evidence" value="ECO:0007669"/>
    <property type="project" value="TreeGrafter"/>
</dbReference>
<dbReference type="InterPro" id="IPR038392">
    <property type="entry name" value="Fucose_isomerase_dom2_sf"/>
</dbReference>